<feature type="domain" description="AMP-dependent synthetase/ligase" evidence="1">
    <location>
        <begin position="119"/>
        <end position="332"/>
    </location>
</feature>
<dbReference type="EMBL" id="JBHUCM010000078">
    <property type="protein sequence ID" value="MFD1547676.1"/>
    <property type="molecule type" value="Genomic_DNA"/>
</dbReference>
<reference evidence="3" key="1">
    <citation type="journal article" date="2019" name="Int. J. Syst. Evol. Microbiol.">
        <title>The Global Catalogue of Microorganisms (GCM) 10K type strain sequencing project: providing services to taxonomists for standard genome sequencing and annotation.</title>
        <authorList>
            <consortium name="The Broad Institute Genomics Platform"/>
            <consortium name="The Broad Institute Genome Sequencing Center for Infectious Disease"/>
            <person name="Wu L."/>
            <person name="Ma J."/>
        </authorList>
    </citation>
    <scope>NUCLEOTIDE SEQUENCE [LARGE SCALE GENOMIC DNA]</scope>
    <source>
        <strain evidence="3">CGMCC 1.15399</strain>
    </source>
</reference>
<accession>A0ABW4GZ70</accession>
<keyword evidence="3" id="KW-1185">Reference proteome</keyword>
<dbReference type="PANTHER" id="PTHR43845">
    <property type="entry name" value="BLR5969 PROTEIN"/>
    <property type="match status" value="1"/>
</dbReference>
<sequence length="505" mass="54433">MFGTAARQMGYAWSMLAGRRFRVKDVSALVDDMRATLEEFGSPGEGAGDMLTAPDPEMQRELAARRLRRTVRLTARDTPYYRRWFEQHGIDPGSITLDSLASIEPTTKAALRDLPSAFVADGARPAVLAQTTGTTGVPTMVWFSRYEIDLMSGMSALALMLAGGLRPQHVWANCITSRSIAQILVERAVTMTGAAFAHVGLVDPRATLDRLAVPLHVPGKQPQVTHLNTTASYLAALVQEAEQGGWDAKDFGLEEIHSGGEVLTDALKERAEAMFGAPVLDGYSMTEIFPVAGQVCGQGHLHIPTDQGHVEVLDPETFQPAAPGAHGVLVVTPYTMYRDTTLLLRYVTGDIVKVLPESETPACELAVVPATSRILGRLSPSSLTTRDVLDLLQSEHEIPLPTRYALEETGSGPVLHAVTGKVTGKESRALLSRLEERVADLKLPLRGIELVDDPADLPGPCRVRADLREHTFEQVTATASARVAKPALRAAAESAAEAVAEMGVR</sequence>
<organism evidence="2 3">
    <name type="scientific">Nonomuraea guangzhouensis</name>
    <dbReference type="NCBI Taxonomy" id="1291555"/>
    <lineage>
        <taxon>Bacteria</taxon>
        <taxon>Bacillati</taxon>
        <taxon>Actinomycetota</taxon>
        <taxon>Actinomycetes</taxon>
        <taxon>Streptosporangiales</taxon>
        <taxon>Streptosporangiaceae</taxon>
        <taxon>Nonomuraea</taxon>
    </lineage>
</organism>
<dbReference type="GO" id="GO:0016874">
    <property type="term" value="F:ligase activity"/>
    <property type="evidence" value="ECO:0007669"/>
    <property type="project" value="UniProtKB-KW"/>
</dbReference>
<evidence type="ECO:0000313" key="2">
    <source>
        <dbReference type="EMBL" id="MFD1547676.1"/>
    </source>
</evidence>
<dbReference type="RefSeq" id="WP_219536965.1">
    <property type="nucleotide sequence ID" value="NZ_JAHKRM010000034.1"/>
</dbReference>
<keyword evidence="2" id="KW-0436">Ligase</keyword>
<dbReference type="PANTHER" id="PTHR43845:SF1">
    <property type="entry name" value="BLR5969 PROTEIN"/>
    <property type="match status" value="1"/>
</dbReference>
<protein>
    <submittedName>
        <fullName evidence="2">Phenylacetate--CoA ligase family protein</fullName>
    </submittedName>
</protein>
<name>A0ABW4GZ70_9ACTN</name>
<comment type="caution">
    <text evidence="2">The sequence shown here is derived from an EMBL/GenBank/DDBJ whole genome shotgun (WGS) entry which is preliminary data.</text>
</comment>
<dbReference type="Pfam" id="PF00501">
    <property type="entry name" value="AMP-binding"/>
    <property type="match status" value="1"/>
</dbReference>
<evidence type="ECO:0000313" key="3">
    <source>
        <dbReference type="Proteomes" id="UP001597097"/>
    </source>
</evidence>
<dbReference type="InterPro" id="IPR000873">
    <property type="entry name" value="AMP-dep_synth/lig_dom"/>
</dbReference>
<proteinExistence type="predicted"/>
<evidence type="ECO:0000259" key="1">
    <source>
        <dbReference type="Pfam" id="PF00501"/>
    </source>
</evidence>
<gene>
    <name evidence="2" type="ORF">ACFSJ0_62345</name>
</gene>
<dbReference type="Proteomes" id="UP001597097">
    <property type="component" value="Unassembled WGS sequence"/>
</dbReference>